<evidence type="ECO:0000256" key="6">
    <source>
        <dbReference type="ARBA" id="ARBA00023002"/>
    </source>
</evidence>
<evidence type="ECO:0000256" key="8">
    <source>
        <dbReference type="ARBA" id="ARBA00023033"/>
    </source>
</evidence>
<dbReference type="InterPro" id="IPR002401">
    <property type="entry name" value="Cyt_P450_E_grp-I"/>
</dbReference>
<keyword evidence="8 10" id="KW-0503">Monooxygenase</keyword>
<organism evidence="11 12">
    <name type="scientific">Macrolepiota fuliginosa MF-IS2</name>
    <dbReference type="NCBI Taxonomy" id="1400762"/>
    <lineage>
        <taxon>Eukaryota</taxon>
        <taxon>Fungi</taxon>
        <taxon>Dikarya</taxon>
        <taxon>Basidiomycota</taxon>
        <taxon>Agaricomycotina</taxon>
        <taxon>Agaricomycetes</taxon>
        <taxon>Agaricomycetidae</taxon>
        <taxon>Agaricales</taxon>
        <taxon>Agaricineae</taxon>
        <taxon>Agaricaceae</taxon>
        <taxon>Macrolepiota</taxon>
    </lineage>
</organism>
<evidence type="ECO:0000256" key="10">
    <source>
        <dbReference type="RuleBase" id="RU000461"/>
    </source>
</evidence>
<comment type="cofactor">
    <cofactor evidence="1 9">
        <name>heme</name>
        <dbReference type="ChEBI" id="CHEBI:30413"/>
    </cofactor>
</comment>
<dbReference type="PRINTS" id="PR00463">
    <property type="entry name" value="EP450I"/>
</dbReference>
<dbReference type="InterPro" id="IPR050364">
    <property type="entry name" value="Cytochrome_P450_fung"/>
</dbReference>
<keyword evidence="4 9" id="KW-0349">Heme</keyword>
<dbReference type="PANTHER" id="PTHR46300:SF5">
    <property type="entry name" value="CYTOCHROME P450"/>
    <property type="match status" value="1"/>
</dbReference>
<dbReference type="PANTHER" id="PTHR46300">
    <property type="entry name" value="P450, PUTATIVE (EUROFUNG)-RELATED-RELATED"/>
    <property type="match status" value="1"/>
</dbReference>
<proteinExistence type="inferred from homology"/>
<evidence type="ECO:0000313" key="12">
    <source>
        <dbReference type="Proteomes" id="UP000807342"/>
    </source>
</evidence>
<evidence type="ECO:0000256" key="1">
    <source>
        <dbReference type="ARBA" id="ARBA00001971"/>
    </source>
</evidence>
<dbReference type="EMBL" id="MU151259">
    <property type="protein sequence ID" value="KAF9446192.1"/>
    <property type="molecule type" value="Genomic_DNA"/>
</dbReference>
<dbReference type="GO" id="GO:0005506">
    <property type="term" value="F:iron ion binding"/>
    <property type="evidence" value="ECO:0007669"/>
    <property type="project" value="InterPro"/>
</dbReference>
<dbReference type="InterPro" id="IPR017972">
    <property type="entry name" value="Cyt_P450_CS"/>
</dbReference>
<accession>A0A9P5X7T7</accession>
<gene>
    <name evidence="11" type="ORF">P691DRAFT_828274</name>
</gene>
<keyword evidence="7 9" id="KW-0408">Iron</keyword>
<comment type="caution">
    <text evidence="11">The sequence shown here is derived from an EMBL/GenBank/DDBJ whole genome shotgun (WGS) entry which is preliminary data.</text>
</comment>
<dbReference type="OrthoDB" id="2789670at2759"/>
<dbReference type="Pfam" id="PF00067">
    <property type="entry name" value="p450"/>
    <property type="match status" value="1"/>
</dbReference>
<keyword evidence="5 9" id="KW-0479">Metal-binding</keyword>
<evidence type="ECO:0000256" key="5">
    <source>
        <dbReference type="ARBA" id="ARBA00022723"/>
    </source>
</evidence>
<dbReference type="GO" id="GO:0004497">
    <property type="term" value="F:monooxygenase activity"/>
    <property type="evidence" value="ECO:0007669"/>
    <property type="project" value="UniProtKB-KW"/>
</dbReference>
<dbReference type="InterPro" id="IPR036396">
    <property type="entry name" value="Cyt_P450_sf"/>
</dbReference>
<dbReference type="SUPFAM" id="SSF48264">
    <property type="entry name" value="Cytochrome P450"/>
    <property type="match status" value="1"/>
</dbReference>
<keyword evidence="6 10" id="KW-0560">Oxidoreductase</keyword>
<dbReference type="InterPro" id="IPR001128">
    <property type="entry name" value="Cyt_P450"/>
</dbReference>
<comment type="pathway">
    <text evidence="2">Secondary metabolite biosynthesis.</text>
</comment>
<dbReference type="Proteomes" id="UP000807342">
    <property type="component" value="Unassembled WGS sequence"/>
</dbReference>
<sequence length="514" mass="58840">METLTFTLLFVVLAWTIVLRRRRALKIPLPPSPPADPILGHLRYIPLENPELRYTEWAKTYGDVIHLRILNRSIIVLNTAEAANDLLEKRSWNYSDRPDFPIFDLMGWGIAVTFLHYGKAFQKQRRLFQEYLSRKKVDGYQDLQTAQARRLALSLTQGKGETDEILRGFGTSIAVRIAFGHDMYSENDPSYDELSRDNGYVMTHCGPPGGTLVDLFPILRYLPSWFPGTLFANRAREFYPIVRKLHDYPLAQVQQQLVRMLAKPSFLSYHLERLQQVSQEDFRPGIEDVKGAASAIFGAGAETIWSTLSVFILAMVLHPECQERAQEELDNLLGSRLPEFGDRKILPYVEGVVQETYRWLTVVPLGIPHRTLYDDVYKGMFIPKGTAVFANGWGISRDEALHRDADSFNPSRYLPRTEGGNEEPYPTFHFGFGRRVCPGRYLGDRNFWIAAATILSIFKIEGVKDKNGEEIIPIIGMNTGLTSHPKPYECNIRIRDERAQALLQEIEEELMNEK</sequence>
<evidence type="ECO:0000256" key="7">
    <source>
        <dbReference type="ARBA" id="ARBA00023004"/>
    </source>
</evidence>
<keyword evidence="12" id="KW-1185">Reference proteome</keyword>
<dbReference type="GO" id="GO:0016705">
    <property type="term" value="F:oxidoreductase activity, acting on paired donors, with incorporation or reduction of molecular oxygen"/>
    <property type="evidence" value="ECO:0007669"/>
    <property type="project" value="InterPro"/>
</dbReference>
<dbReference type="CDD" id="cd11065">
    <property type="entry name" value="CYP64-like"/>
    <property type="match status" value="1"/>
</dbReference>
<evidence type="ECO:0000256" key="2">
    <source>
        <dbReference type="ARBA" id="ARBA00005179"/>
    </source>
</evidence>
<evidence type="ECO:0000256" key="3">
    <source>
        <dbReference type="ARBA" id="ARBA00010617"/>
    </source>
</evidence>
<dbReference type="Gene3D" id="1.10.630.10">
    <property type="entry name" value="Cytochrome P450"/>
    <property type="match status" value="1"/>
</dbReference>
<evidence type="ECO:0000256" key="4">
    <source>
        <dbReference type="ARBA" id="ARBA00022617"/>
    </source>
</evidence>
<name>A0A9P5X7T7_9AGAR</name>
<dbReference type="AlphaFoldDB" id="A0A9P5X7T7"/>
<dbReference type="PROSITE" id="PS00086">
    <property type="entry name" value="CYTOCHROME_P450"/>
    <property type="match status" value="1"/>
</dbReference>
<comment type="similarity">
    <text evidence="3 10">Belongs to the cytochrome P450 family.</text>
</comment>
<dbReference type="GO" id="GO:0020037">
    <property type="term" value="F:heme binding"/>
    <property type="evidence" value="ECO:0007669"/>
    <property type="project" value="InterPro"/>
</dbReference>
<evidence type="ECO:0000313" key="11">
    <source>
        <dbReference type="EMBL" id="KAF9446192.1"/>
    </source>
</evidence>
<feature type="binding site" description="axial binding residue" evidence="9">
    <location>
        <position position="437"/>
    </location>
    <ligand>
        <name>heme</name>
        <dbReference type="ChEBI" id="CHEBI:30413"/>
    </ligand>
    <ligandPart>
        <name>Fe</name>
        <dbReference type="ChEBI" id="CHEBI:18248"/>
    </ligandPart>
</feature>
<protein>
    <submittedName>
        <fullName evidence="11">Cytochrome P450</fullName>
    </submittedName>
</protein>
<evidence type="ECO:0000256" key="9">
    <source>
        <dbReference type="PIRSR" id="PIRSR602401-1"/>
    </source>
</evidence>
<reference evidence="11" key="1">
    <citation type="submission" date="2020-11" db="EMBL/GenBank/DDBJ databases">
        <authorList>
            <consortium name="DOE Joint Genome Institute"/>
            <person name="Ahrendt S."/>
            <person name="Riley R."/>
            <person name="Andreopoulos W."/>
            <person name="Labutti K."/>
            <person name="Pangilinan J."/>
            <person name="Ruiz-Duenas F.J."/>
            <person name="Barrasa J.M."/>
            <person name="Sanchez-Garcia M."/>
            <person name="Camarero S."/>
            <person name="Miyauchi S."/>
            <person name="Serrano A."/>
            <person name="Linde D."/>
            <person name="Babiker R."/>
            <person name="Drula E."/>
            <person name="Ayuso-Fernandez I."/>
            <person name="Pacheco R."/>
            <person name="Padilla G."/>
            <person name="Ferreira P."/>
            <person name="Barriuso J."/>
            <person name="Kellner H."/>
            <person name="Castanera R."/>
            <person name="Alfaro M."/>
            <person name="Ramirez L."/>
            <person name="Pisabarro A.G."/>
            <person name="Kuo A."/>
            <person name="Tritt A."/>
            <person name="Lipzen A."/>
            <person name="He G."/>
            <person name="Yan M."/>
            <person name="Ng V."/>
            <person name="Cullen D."/>
            <person name="Martin F."/>
            <person name="Rosso M.-N."/>
            <person name="Henrissat B."/>
            <person name="Hibbett D."/>
            <person name="Martinez A.T."/>
            <person name="Grigoriev I.V."/>
        </authorList>
    </citation>
    <scope>NUCLEOTIDE SEQUENCE</scope>
    <source>
        <strain evidence="11">MF-IS2</strain>
    </source>
</reference>